<evidence type="ECO:0000313" key="3">
    <source>
        <dbReference type="Proteomes" id="UP001161247"/>
    </source>
</evidence>
<accession>A0AAV1DAK6</accession>
<feature type="domain" description="YqaJ viral recombinase" evidence="1">
    <location>
        <begin position="58"/>
        <end position="196"/>
    </location>
</feature>
<evidence type="ECO:0000259" key="1">
    <source>
        <dbReference type="Pfam" id="PF09588"/>
    </source>
</evidence>
<dbReference type="GO" id="GO:0006281">
    <property type="term" value="P:DNA repair"/>
    <property type="evidence" value="ECO:0007669"/>
    <property type="project" value="UniProtKB-ARBA"/>
</dbReference>
<name>A0AAV1DAK6_OLDCO</name>
<dbReference type="NCBIfam" id="TIGR03033">
    <property type="entry name" value="phage_rel_nuc"/>
    <property type="match status" value="1"/>
</dbReference>
<dbReference type="InterPro" id="IPR011335">
    <property type="entry name" value="Restrct_endonuc-II-like"/>
</dbReference>
<proteinExistence type="predicted"/>
<gene>
    <name evidence="2" type="ORF">OLC1_LOCUS12931</name>
</gene>
<dbReference type="InterPro" id="IPR011604">
    <property type="entry name" value="PDDEXK-like_dom_sf"/>
</dbReference>
<dbReference type="Pfam" id="PF09588">
    <property type="entry name" value="YqaJ"/>
    <property type="match status" value="1"/>
</dbReference>
<dbReference type="PANTHER" id="PTHR46609:SF4">
    <property type="entry name" value="RESTRICTION ENDONUCLEASE, TYPE II-LIKE SUPERFAMILY PROTEIN"/>
    <property type="match status" value="1"/>
</dbReference>
<evidence type="ECO:0000313" key="2">
    <source>
        <dbReference type="EMBL" id="CAI9103877.1"/>
    </source>
</evidence>
<dbReference type="InterPro" id="IPR019080">
    <property type="entry name" value="YqaJ_viral_recombinase"/>
</dbReference>
<dbReference type="InterPro" id="IPR051703">
    <property type="entry name" value="NF-kappa-B_Signaling_Reg"/>
</dbReference>
<dbReference type="EMBL" id="OX459121">
    <property type="protein sequence ID" value="CAI9103877.1"/>
    <property type="molecule type" value="Genomic_DNA"/>
</dbReference>
<dbReference type="SUPFAM" id="SSF52980">
    <property type="entry name" value="Restriction endonuclease-like"/>
    <property type="match status" value="1"/>
</dbReference>
<dbReference type="Gene3D" id="3.90.320.10">
    <property type="match status" value="1"/>
</dbReference>
<sequence length="298" mass="34928">MWSSVLKDLHSAASCFHNLLCKSNGNSNKITPGFSFRRRYHSNIRWDPSLFPHRFKRWQDLRKHKLTASTFSSAIGLWPRRRVQLWLEKIGAIEPFSGNEATGWNNSMEEEALERYKLITGNSVHFPALQVYKKTNPEDDWLAASPDGVIDSFLYDLPSRGVLEIKCPYFDGEMKKACPWGRIPLHYIPQAQGLMEILDRDWMDMYVWTPVGSSHFRLWRNEEYWDLLKIALADFWWKHVHPAREVYENSKLPDPFSHAKSFIPAPRHELHQYLVHASKLIVECSELRMREFGGILVD</sequence>
<reference evidence="2" key="1">
    <citation type="submission" date="2023-03" db="EMBL/GenBank/DDBJ databases">
        <authorList>
            <person name="Julca I."/>
        </authorList>
    </citation>
    <scope>NUCLEOTIDE SEQUENCE</scope>
</reference>
<dbReference type="Proteomes" id="UP001161247">
    <property type="component" value="Chromosome 4"/>
</dbReference>
<organism evidence="2 3">
    <name type="scientific">Oldenlandia corymbosa var. corymbosa</name>
    <dbReference type="NCBI Taxonomy" id="529605"/>
    <lineage>
        <taxon>Eukaryota</taxon>
        <taxon>Viridiplantae</taxon>
        <taxon>Streptophyta</taxon>
        <taxon>Embryophyta</taxon>
        <taxon>Tracheophyta</taxon>
        <taxon>Spermatophyta</taxon>
        <taxon>Magnoliopsida</taxon>
        <taxon>eudicotyledons</taxon>
        <taxon>Gunneridae</taxon>
        <taxon>Pentapetalae</taxon>
        <taxon>asterids</taxon>
        <taxon>lamiids</taxon>
        <taxon>Gentianales</taxon>
        <taxon>Rubiaceae</taxon>
        <taxon>Rubioideae</taxon>
        <taxon>Spermacoceae</taxon>
        <taxon>Hedyotis-Oldenlandia complex</taxon>
        <taxon>Oldenlandia</taxon>
    </lineage>
</organism>
<dbReference type="AlphaFoldDB" id="A0AAV1DAK6"/>
<dbReference type="CDD" id="cd22343">
    <property type="entry name" value="PDDEXK_lambda_exonuclease-like"/>
    <property type="match status" value="1"/>
</dbReference>
<dbReference type="PANTHER" id="PTHR46609">
    <property type="entry name" value="EXONUCLEASE, PHAGE-TYPE/RECB, C-TERMINAL DOMAIN-CONTAINING PROTEIN"/>
    <property type="match status" value="1"/>
</dbReference>
<dbReference type="InterPro" id="IPR017482">
    <property type="entry name" value="Lambda-type_endonuclease"/>
</dbReference>
<keyword evidence="3" id="KW-1185">Reference proteome</keyword>
<protein>
    <submittedName>
        <fullName evidence="2">OLC1v1002459C1</fullName>
    </submittedName>
</protein>